<feature type="chain" id="PRO_5007416008" evidence="2">
    <location>
        <begin position="18"/>
        <end position="206"/>
    </location>
</feature>
<dbReference type="EMBL" id="LAVV01007281">
    <property type="protein sequence ID" value="KNZ56462.1"/>
    <property type="molecule type" value="Genomic_DNA"/>
</dbReference>
<evidence type="ECO:0000256" key="1">
    <source>
        <dbReference type="SAM" id="MobiDB-lite"/>
    </source>
</evidence>
<evidence type="ECO:0000313" key="3">
    <source>
        <dbReference type="EMBL" id="KNZ47472.1"/>
    </source>
</evidence>
<sequence>MKSFAFVACFLASAATATPVVHHARFINSANQQSSGQGSQSQSSMSATPWGMSQSQSSSSYAYQQSSQVVQSFQPVLGMLGQMQGLISGGGMTQTLAASYMNQLVSQLQPALLGMNSCGCFGSPTIGPLMNNVFGQLSQVMQSFQSSFGAGFGGIVSPFQQILPAFQSFVQQSQQSSSYSSFSQSINPFVNMLQPFIPGFGGIGGF</sequence>
<evidence type="ECO:0000313" key="5">
    <source>
        <dbReference type="Proteomes" id="UP000037035"/>
    </source>
</evidence>
<feature type="signal peptide" evidence="2">
    <location>
        <begin position="1"/>
        <end position="17"/>
    </location>
</feature>
<protein>
    <submittedName>
        <fullName evidence="4">Uncharacterized protein</fullName>
    </submittedName>
</protein>
<dbReference type="EMBL" id="LAVV01011696">
    <property type="protein sequence ID" value="KNZ47472.1"/>
    <property type="molecule type" value="Genomic_DNA"/>
</dbReference>
<reference evidence="4 5" key="1">
    <citation type="submission" date="2015-08" db="EMBL/GenBank/DDBJ databases">
        <title>Next Generation Sequencing and Analysis of the Genome of Puccinia sorghi L Schw, the Causal Agent of Maize Common Rust.</title>
        <authorList>
            <person name="Rochi L."/>
            <person name="Burguener G."/>
            <person name="Darino M."/>
            <person name="Turjanski A."/>
            <person name="Kreff E."/>
            <person name="Dieguez M.J."/>
            <person name="Sacco F."/>
        </authorList>
    </citation>
    <scope>NUCLEOTIDE SEQUENCE [LARGE SCALE GENOMIC DNA]</scope>
    <source>
        <strain evidence="4 5">RO10H11247</strain>
    </source>
</reference>
<dbReference type="VEuPathDB" id="FungiDB:VP01_23g10"/>
<proteinExistence type="predicted"/>
<feature type="region of interest" description="Disordered" evidence="1">
    <location>
        <begin position="31"/>
        <end position="52"/>
    </location>
</feature>
<keyword evidence="5" id="KW-1185">Reference proteome</keyword>
<evidence type="ECO:0000313" key="4">
    <source>
        <dbReference type="EMBL" id="KNZ56462.1"/>
    </source>
</evidence>
<dbReference type="Proteomes" id="UP000037035">
    <property type="component" value="Unassembled WGS sequence"/>
</dbReference>
<accession>A0A0L6V7G8</accession>
<dbReference type="AlphaFoldDB" id="A0A0L6V7G8"/>
<name>A0A0L6V7G8_9BASI</name>
<keyword evidence="2" id="KW-0732">Signal</keyword>
<dbReference type="VEuPathDB" id="FungiDB:VP01_637g25"/>
<organism evidence="4 5">
    <name type="scientific">Puccinia sorghi</name>
    <dbReference type="NCBI Taxonomy" id="27349"/>
    <lineage>
        <taxon>Eukaryota</taxon>
        <taxon>Fungi</taxon>
        <taxon>Dikarya</taxon>
        <taxon>Basidiomycota</taxon>
        <taxon>Pucciniomycotina</taxon>
        <taxon>Pucciniomycetes</taxon>
        <taxon>Pucciniales</taxon>
        <taxon>Pucciniaceae</taxon>
        <taxon>Puccinia</taxon>
    </lineage>
</organism>
<gene>
    <name evidence="4" type="ORF">VP01_23g10</name>
    <name evidence="3" type="ORF">VP01_637g25</name>
</gene>
<evidence type="ECO:0000256" key="2">
    <source>
        <dbReference type="SAM" id="SignalP"/>
    </source>
</evidence>
<comment type="caution">
    <text evidence="4">The sequence shown here is derived from an EMBL/GenBank/DDBJ whole genome shotgun (WGS) entry which is preliminary data.</text>
</comment>